<dbReference type="STRING" id="525254.HMPREF0072_2227"/>
<comment type="caution">
    <text evidence="2">The sequence shown here is derived from an EMBL/GenBank/DDBJ whole genome shotgun (WGS) entry which is preliminary data.</text>
</comment>
<dbReference type="AlphaFoldDB" id="C2BIQ7"/>
<sequence length="53" mass="6211">MEVLAMGLFEKLKKNKYLRWFIKAIKFIAIAMILIVLVHVIIIAATVWFYDAL</sequence>
<feature type="transmembrane region" description="Helical" evidence="1">
    <location>
        <begin position="20"/>
        <end position="50"/>
    </location>
</feature>
<gene>
    <name evidence="2" type="ORF">HMPREF0072_2227</name>
</gene>
<evidence type="ECO:0000256" key="1">
    <source>
        <dbReference type="SAM" id="Phobius"/>
    </source>
</evidence>
<evidence type="ECO:0000313" key="3">
    <source>
        <dbReference type="Proteomes" id="UP000005984"/>
    </source>
</evidence>
<reference evidence="2 3" key="1">
    <citation type="submission" date="2008-10" db="EMBL/GenBank/DDBJ databases">
        <authorList>
            <person name="Qin X."/>
            <person name="Bachman B."/>
            <person name="Battles P."/>
            <person name="Bell A."/>
            <person name="Bess C."/>
            <person name="Bickham C."/>
            <person name="Chaboub L."/>
            <person name="Chen D."/>
            <person name="Coyle M."/>
            <person name="Deiros D.R."/>
            <person name="Dinh H."/>
            <person name="Forbes L."/>
            <person name="Fowler G."/>
            <person name="Francisco L."/>
            <person name="Fu Q."/>
            <person name="Gubbala S."/>
            <person name="Hale W."/>
            <person name="Han Y."/>
            <person name="Hemphill L."/>
            <person name="Highlander S.K."/>
            <person name="Hirani K."/>
            <person name="Hogues M."/>
            <person name="Jackson L."/>
            <person name="Jakkamsetti A."/>
            <person name="Javaid M."/>
            <person name="Jiang H."/>
            <person name="Korchina V."/>
            <person name="Kovar C."/>
            <person name="Lara F."/>
            <person name="Lee S."/>
            <person name="Mata R."/>
            <person name="Mathew T."/>
            <person name="Moen C."/>
            <person name="Morales K."/>
            <person name="Munidasa M."/>
            <person name="Nazareth L."/>
            <person name="Ngo R."/>
            <person name="Nguyen L."/>
            <person name="Okwuonu G."/>
            <person name="Ongeri F."/>
            <person name="Patil S."/>
            <person name="Petrosino J."/>
            <person name="Pham C."/>
            <person name="Pham P."/>
            <person name="Pu L.-L."/>
            <person name="Puazo M."/>
            <person name="Raj R."/>
            <person name="Reid J."/>
            <person name="Rouhana J."/>
            <person name="Saada N."/>
            <person name="Shang Y."/>
            <person name="Simmons D."/>
            <person name="Thornton R."/>
            <person name="Warren J."/>
            <person name="Weissenberger G."/>
            <person name="Zhang J."/>
            <person name="Zhang L."/>
            <person name="Zhou C."/>
            <person name="Zhu D."/>
            <person name="Muzny D."/>
            <person name="Worley K."/>
            <person name="Gibbs R."/>
        </authorList>
    </citation>
    <scope>NUCLEOTIDE SEQUENCE [LARGE SCALE GENOMIC DNA]</scope>
    <source>
        <strain evidence="2 3">ATCC 51172</strain>
    </source>
</reference>
<accession>C2BIQ7</accession>
<dbReference type="Proteomes" id="UP000005984">
    <property type="component" value="Unassembled WGS sequence"/>
</dbReference>
<keyword evidence="1" id="KW-0812">Transmembrane</keyword>
<dbReference type="EMBL" id="ABYO01000285">
    <property type="protein sequence ID" value="EEI85224.1"/>
    <property type="molecule type" value="Genomic_DNA"/>
</dbReference>
<evidence type="ECO:0000313" key="2">
    <source>
        <dbReference type="EMBL" id="EEI85224.1"/>
    </source>
</evidence>
<proteinExistence type="predicted"/>
<dbReference type="HOGENOM" id="CLU_3057934_0_0_9"/>
<name>C2BIQ7_9FIRM</name>
<keyword evidence="1" id="KW-1133">Transmembrane helix</keyword>
<organism evidence="2 3">
    <name type="scientific">Anaerococcus lactolyticus ATCC 51172</name>
    <dbReference type="NCBI Taxonomy" id="525254"/>
    <lineage>
        <taxon>Bacteria</taxon>
        <taxon>Bacillati</taxon>
        <taxon>Bacillota</taxon>
        <taxon>Tissierellia</taxon>
        <taxon>Tissierellales</taxon>
        <taxon>Peptoniphilaceae</taxon>
        <taxon>Anaerococcus</taxon>
    </lineage>
</organism>
<protein>
    <submittedName>
        <fullName evidence="2">Uncharacterized protein</fullName>
    </submittedName>
</protein>
<keyword evidence="1" id="KW-0472">Membrane</keyword>
<keyword evidence="3" id="KW-1185">Reference proteome</keyword>